<dbReference type="KEGG" id="vg:77924860"/>
<proteinExistence type="predicted"/>
<evidence type="ECO:0000313" key="1">
    <source>
        <dbReference type="EMBL" id="QHB37469.1"/>
    </source>
</evidence>
<dbReference type="EMBL" id="MN813687">
    <property type="protein sequence ID" value="QHB37469.1"/>
    <property type="molecule type" value="Genomic_DNA"/>
</dbReference>
<dbReference type="GeneID" id="77924860"/>
<name>A0A6B9LJE5_9CAUD</name>
<evidence type="ECO:0000313" key="2">
    <source>
        <dbReference type="Proteomes" id="UP000463915"/>
    </source>
</evidence>
<dbReference type="Proteomes" id="UP000463915">
    <property type="component" value="Segment"/>
</dbReference>
<sequence length="216" mass="24350">MARVVKNPSGYRSKGRNGVEKAQQFGLYAKSHGWSGKYHLEDGIVYLFARRGESETIEIWWSEAGKALPEQLPIYTLAGEKIKLRNVSAAAVRVANEPDMSRLRKATRKARRQLENAAPVPEEIDDYIASMTGTLPFDHESTDAEIKAALKGRTITWVNRRTGQLDSAIVSDNPKQFKVVRKNKPYVDFVYPVQRTNVIETYGFRSVYLDSIVSVA</sequence>
<dbReference type="RefSeq" id="YP_010649313.1">
    <property type="nucleotide sequence ID" value="NC_070765.1"/>
</dbReference>
<reference evidence="1 2" key="1">
    <citation type="submission" date="2019-12" db="EMBL/GenBank/DDBJ databases">
        <authorList>
            <person name="Ayuk M.A."/>
            <person name="Robinson C.J."/>
            <person name="Anderson W.A."/>
            <person name="Ullah H."/>
            <person name="Gugssa A."/>
            <person name="Somiranjan G."/>
            <person name="Allen A."/>
            <person name="Lourds M.F."/>
            <person name="Quagraine B.K."/>
            <person name="Smith M."/>
            <person name="Moore M."/>
            <person name="Oliver J."/>
            <person name="Irabor E."/>
            <person name="Roy S.D."/>
            <person name="Bassey G."/>
            <person name="Louis B.N."/>
            <person name="Adu D."/>
            <person name="Akhimien C.E."/>
            <person name="Annor K."/>
            <person name="Archibald A."/>
            <person name="Ashagre K.C."/>
            <person name="Baity M.R."/>
            <person name="Barnes K.J."/>
            <person name="Barrios L.E."/>
            <person name="Black A.C."/>
            <person name="Bowen'Kauth M.S."/>
            <person name="Bowman K.N."/>
            <person name="Breaux D.L."/>
            <person name="Brooks J.A."/>
            <person name="Bwayili H.A."/>
            <person name="Caine T."/>
            <person name="Williams A.Y."/>
            <person name="Norris L.J."/>
            <person name="Nwozo E.O."/>
            <person name="Prosper P.L."/>
            <person name="Rankin N.A."/>
            <person name="Richardson K.M."/>
            <person name="Robinson D.M."/>
            <person name="Salters D.J."/>
            <person name="Savage M.A."/>
            <person name="Solomon S.M."/>
            <person name="Williams L.R."/>
            <person name="Curtis N."/>
            <person name="Garlena R.A."/>
            <person name="Russell D.A."/>
            <person name="Pope W.H."/>
            <person name="Jacobs-Sera D."/>
            <person name="Hatfull G.F."/>
        </authorList>
    </citation>
    <scope>NUCLEOTIDE SEQUENCE [LARGE SCALE GENOMIC DNA]</scope>
</reference>
<accession>A0A6B9LJE5</accession>
<gene>
    <name evidence="1" type="primary">64</name>
    <name evidence="1" type="ORF">SEA_ONYINYE_64</name>
</gene>
<organism evidence="1 2">
    <name type="scientific">Mycobacterium phage Onyinye</name>
    <dbReference type="NCBI Taxonomy" id="2686235"/>
    <lineage>
        <taxon>Viruses</taxon>
        <taxon>Duplodnaviria</taxon>
        <taxon>Heunggongvirae</taxon>
        <taxon>Uroviricota</taxon>
        <taxon>Caudoviricetes</taxon>
        <taxon>Onyinyevirus</taxon>
        <taxon>Onyinyevirus onyinye</taxon>
    </lineage>
</organism>
<protein>
    <submittedName>
        <fullName evidence="1">Uncharacterized protein</fullName>
    </submittedName>
</protein>
<keyword evidence="2" id="KW-1185">Reference proteome</keyword>